<evidence type="ECO:0000256" key="2">
    <source>
        <dbReference type="ARBA" id="ARBA00007581"/>
    </source>
</evidence>
<dbReference type="Proteomes" id="UP000189369">
    <property type="component" value="Chromosome"/>
</dbReference>
<dbReference type="GO" id="GO:0008198">
    <property type="term" value="F:ferrous iron binding"/>
    <property type="evidence" value="ECO:0007669"/>
    <property type="project" value="InterPro"/>
</dbReference>
<sequence length="267" mass="29717">MKMPVFYLSHGGGPWPWMEGSTRYDTALLRCLQELPQQLPTTPTAILMVSAHWESENSTFLVQANPNPDMYYDYYNFPEHTYQVRYPAPGNPDLAQHVKKLILDAGGQAQLDTERGFDHGAFVPAFVMYPDATIPMIQLSIDASYDPALHVQLGQALRSLREQGVLILGSGASYHNLRLMGTEGAAPSVAFDNWLEQALVQTPDYADRLHHIEQWSLAPAARIAHAREDHLVPLFVVLGASDEHDAVTRILSSRSPTGIMNASYRFG</sequence>
<dbReference type="KEGG" id="phn:PAEH1_06915"/>
<keyword evidence="5" id="KW-0560">Oxidoreductase</keyword>
<dbReference type="InterPro" id="IPR014436">
    <property type="entry name" value="Extradiol_dOase_DODA"/>
</dbReference>
<dbReference type="SUPFAM" id="SSF53213">
    <property type="entry name" value="LigB-like"/>
    <property type="match status" value="1"/>
</dbReference>
<evidence type="ECO:0000256" key="5">
    <source>
        <dbReference type="ARBA" id="ARBA00023002"/>
    </source>
</evidence>
<dbReference type="GO" id="GO:0016702">
    <property type="term" value="F:oxidoreductase activity, acting on single donors with incorporation of molecular oxygen, incorporation of two atoms of oxygen"/>
    <property type="evidence" value="ECO:0007669"/>
    <property type="project" value="UniProtKB-ARBA"/>
</dbReference>
<evidence type="ECO:0000313" key="8">
    <source>
        <dbReference type="Proteomes" id="UP000189369"/>
    </source>
</evidence>
<organism evidence="7 8">
    <name type="scientific">Paenalcaligenes hominis</name>
    <dbReference type="NCBI Taxonomy" id="643674"/>
    <lineage>
        <taxon>Bacteria</taxon>
        <taxon>Pseudomonadati</taxon>
        <taxon>Pseudomonadota</taxon>
        <taxon>Betaproteobacteria</taxon>
        <taxon>Burkholderiales</taxon>
        <taxon>Alcaligenaceae</taxon>
        <taxon>Paenalcaligenes</taxon>
    </lineage>
</organism>
<evidence type="ECO:0000256" key="1">
    <source>
        <dbReference type="ARBA" id="ARBA00001947"/>
    </source>
</evidence>
<reference evidence="7 8" key="1">
    <citation type="submission" date="2017-01" db="EMBL/GenBank/DDBJ databases">
        <title>Complete Genome Sequence of Paenalcaligenes hominis, Isolated from a paraplegic Patient with neurogenic bladder.</title>
        <authorList>
            <person name="Mukhopadhyay R."/>
            <person name="Joaquin J."/>
            <person name="Hogue R."/>
            <person name="Kilaru A."/>
            <person name="Jospin G."/>
            <person name="Mars K."/>
            <person name="Eisen J.A."/>
            <person name="Chaturvedi V."/>
        </authorList>
    </citation>
    <scope>NUCLEOTIDE SEQUENCE [LARGE SCALE GENOMIC DNA]</scope>
    <source>
        <strain evidence="7 8">15S00501</strain>
    </source>
</reference>
<dbReference type="GO" id="GO:0008270">
    <property type="term" value="F:zinc ion binding"/>
    <property type="evidence" value="ECO:0007669"/>
    <property type="project" value="InterPro"/>
</dbReference>
<dbReference type="InterPro" id="IPR004183">
    <property type="entry name" value="Xdiol_dOase_suB"/>
</dbReference>
<proteinExistence type="inferred from homology"/>
<gene>
    <name evidence="7" type="ORF">PAEH1_06915</name>
</gene>
<comment type="cofactor">
    <cofactor evidence="1">
        <name>Zn(2+)</name>
        <dbReference type="ChEBI" id="CHEBI:29105"/>
    </cofactor>
</comment>
<dbReference type="STRING" id="643674.PAEH1_06915"/>
<evidence type="ECO:0000256" key="4">
    <source>
        <dbReference type="ARBA" id="ARBA00022833"/>
    </source>
</evidence>
<dbReference type="CDD" id="cd07363">
    <property type="entry name" value="45_DOPA_Dioxygenase"/>
    <property type="match status" value="1"/>
</dbReference>
<dbReference type="OrthoDB" id="9790889at2"/>
<dbReference type="AlphaFoldDB" id="A0A1U9JZW6"/>
<protein>
    <submittedName>
        <fullName evidence="7">Dioxygenase</fullName>
    </submittedName>
</protein>
<evidence type="ECO:0000256" key="3">
    <source>
        <dbReference type="ARBA" id="ARBA00022723"/>
    </source>
</evidence>
<accession>A0A1U9JZW6</accession>
<comment type="similarity">
    <text evidence="2">Belongs to the DODA-type extradiol aromatic ring-opening dioxygenase family.</text>
</comment>
<dbReference type="Gene3D" id="3.40.830.10">
    <property type="entry name" value="LigB-like"/>
    <property type="match status" value="1"/>
</dbReference>
<keyword evidence="3" id="KW-0479">Metal-binding</keyword>
<dbReference type="Pfam" id="PF02900">
    <property type="entry name" value="LigB"/>
    <property type="match status" value="1"/>
</dbReference>
<evidence type="ECO:0000313" key="7">
    <source>
        <dbReference type="EMBL" id="AQS51353.1"/>
    </source>
</evidence>
<evidence type="ECO:0000259" key="6">
    <source>
        <dbReference type="Pfam" id="PF02900"/>
    </source>
</evidence>
<name>A0A1U9JZW6_9BURK</name>
<keyword evidence="7" id="KW-0223">Dioxygenase</keyword>
<dbReference type="EMBL" id="CP019697">
    <property type="protein sequence ID" value="AQS51353.1"/>
    <property type="molecule type" value="Genomic_DNA"/>
</dbReference>
<dbReference type="PIRSF" id="PIRSF006157">
    <property type="entry name" value="Doxgns_DODA"/>
    <property type="match status" value="1"/>
</dbReference>
<dbReference type="PANTHER" id="PTHR30096:SF0">
    <property type="entry name" value="4,5-DOPA DIOXYGENASE EXTRADIOL-LIKE PROTEIN"/>
    <property type="match status" value="1"/>
</dbReference>
<feature type="domain" description="Extradiol ring-cleavage dioxygenase class III enzyme subunit B" evidence="6">
    <location>
        <begin position="34"/>
        <end position="259"/>
    </location>
</feature>
<dbReference type="PANTHER" id="PTHR30096">
    <property type="entry name" value="4,5-DOPA DIOXYGENASE EXTRADIOL-LIKE PROTEIN"/>
    <property type="match status" value="1"/>
</dbReference>
<keyword evidence="4" id="KW-0862">Zinc</keyword>